<evidence type="ECO:0000313" key="1">
    <source>
        <dbReference type="EMBL" id="KIK72042.1"/>
    </source>
</evidence>
<keyword evidence="2" id="KW-1185">Reference proteome</keyword>
<evidence type="ECO:0000313" key="2">
    <source>
        <dbReference type="Proteomes" id="UP000054538"/>
    </source>
</evidence>
<organism evidence="1 2">
    <name type="scientific">Paxillus rubicundulus Ve08.2h10</name>
    <dbReference type="NCBI Taxonomy" id="930991"/>
    <lineage>
        <taxon>Eukaryota</taxon>
        <taxon>Fungi</taxon>
        <taxon>Dikarya</taxon>
        <taxon>Basidiomycota</taxon>
        <taxon>Agaricomycotina</taxon>
        <taxon>Agaricomycetes</taxon>
        <taxon>Agaricomycetidae</taxon>
        <taxon>Boletales</taxon>
        <taxon>Paxilineae</taxon>
        <taxon>Paxillaceae</taxon>
        <taxon>Paxillus</taxon>
    </lineage>
</organism>
<dbReference type="OrthoDB" id="2678913at2759"/>
<dbReference type="InParanoid" id="A0A0D0BK40"/>
<dbReference type="AlphaFoldDB" id="A0A0D0BK40"/>
<gene>
    <name evidence="1" type="ORF">PAXRUDRAFT_60551</name>
</gene>
<dbReference type="EMBL" id="KN831309">
    <property type="protein sequence ID" value="KIK72042.1"/>
    <property type="molecule type" value="Genomic_DNA"/>
</dbReference>
<dbReference type="HOGENOM" id="CLU_181930_1_0_1"/>
<reference evidence="1 2" key="1">
    <citation type="submission" date="2014-04" db="EMBL/GenBank/DDBJ databases">
        <authorList>
            <consortium name="DOE Joint Genome Institute"/>
            <person name="Kuo A."/>
            <person name="Kohler A."/>
            <person name="Jargeat P."/>
            <person name="Nagy L.G."/>
            <person name="Floudas D."/>
            <person name="Copeland A."/>
            <person name="Barry K.W."/>
            <person name="Cichocki N."/>
            <person name="Veneault-Fourrey C."/>
            <person name="LaButti K."/>
            <person name="Lindquist E.A."/>
            <person name="Lipzen A."/>
            <person name="Lundell T."/>
            <person name="Morin E."/>
            <person name="Murat C."/>
            <person name="Sun H."/>
            <person name="Tunlid A."/>
            <person name="Henrissat B."/>
            <person name="Grigoriev I.V."/>
            <person name="Hibbett D.S."/>
            <person name="Martin F."/>
            <person name="Nordberg H.P."/>
            <person name="Cantor M.N."/>
            <person name="Hua S.X."/>
        </authorList>
    </citation>
    <scope>NUCLEOTIDE SEQUENCE [LARGE SCALE GENOMIC DNA]</scope>
    <source>
        <strain evidence="1 2">Ve08.2h10</strain>
    </source>
</reference>
<name>A0A0D0BK40_9AGAM</name>
<proteinExistence type="predicted"/>
<protein>
    <submittedName>
        <fullName evidence="1">Uncharacterized protein</fullName>
    </submittedName>
</protein>
<accession>A0A0D0BK40</accession>
<sequence>NSLHIRGMLHYLLNGVPFNMVKTMGRWSSESFTLYLLHHTLVLAPFLQHQP</sequence>
<reference evidence="2" key="2">
    <citation type="submission" date="2015-01" db="EMBL/GenBank/DDBJ databases">
        <title>Evolutionary Origins and Diversification of the Mycorrhizal Mutualists.</title>
        <authorList>
            <consortium name="DOE Joint Genome Institute"/>
            <consortium name="Mycorrhizal Genomics Consortium"/>
            <person name="Kohler A."/>
            <person name="Kuo A."/>
            <person name="Nagy L.G."/>
            <person name="Floudas D."/>
            <person name="Copeland A."/>
            <person name="Barry K.W."/>
            <person name="Cichocki N."/>
            <person name="Veneault-Fourrey C."/>
            <person name="LaButti K."/>
            <person name="Lindquist E.A."/>
            <person name="Lipzen A."/>
            <person name="Lundell T."/>
            <person name="Morin E."/>
            <person name="Murat C."/>
            <person name="Riley R."/>
            <person name="Ohm R."/>
            <person name="Sun H."/>
            <person name="Tunlid A."/>
            <person name="Henrissat B."/>
            <person name="Grigoriev I.V."/>
            <person name="Hibbett D.S."/>
            <person name="Martin F."/>
        </authorList>
    </citation>
    <scope>NUCLEOTIDE SEQUENCE [LARGE SCALE GENOMIC DNA]</scope>
    <source>
        <strain evidence="2">Ve08.2h10</strain>
    </source>
</reference>
<feature type="non-terminal residue" evidence="1">
    <location>
        <position position="1"/>
    </location>
</feature>
<dbReference type="Proteomes" id="UP000054538">
    <property type="component" value="Unassembled WGS sequence"/>
</dbReference>
<feature type="non-terminal residue" evidence="1">
    <location>
        <position position="51"/>
    </location>
</feature>